<sequence>MNIAPDYKPKLRNVEPFAAAYQGRNVIGLKDPLRLSEKMVFVPHETLPLLAMFDGAHTLRDIQAALTARAGRIVFLDEIQGILDILNQAYLLEGPAADDAVRKKTQEYRDRPFRPASHAGISYSDDPEKLTQELDAFFDPANGGPGKPDLFSQPRRPVGLVAPHIDIRAGGLSFARAYHALATGQPSDVYVILGTGHAGVQNMFTAGTLDFQTPLGTAKVDSRIISLLSKELGKDAAEEEILHETEHVIEFQVVFLQHLFRDRHDFTIVPVLCSLSHRIFDSNDSFSEQKQAFYAFCSALRNACRQSGKTVCFIASADLDHIGPRYGDQFVPHQAAVNASLEKDGEMLGYLRQLSVDSFIRCIASEGDARRVCGFSPIVTMMHAMEASRAETLSLDFAYVDDRKSFVTFGAMVFY</sequence>
<reference evidence="2" key="1">
    <citation type="journal article" date="2020" name="mSystems">
        <title>Genome- and Community-Level Interaction Insights into Carbon Utilization and Element Cycling Functions of Hydrothermarchaeota in Hydrothermal Sediment.</title>
        <authorList>
            <person name="Zhou Z."/>
            <person name="Liu Y."/>
            <person name="Xu W."/>
            <person name="Pan J."/>
            <person name="Luo Z.H."/>
            <person name="Li M."/>
        </authorList>
    </citation>
    <scope>NUCLEOTIDE SEQUENCE [LARGE SCALE GENOMIC DNA]</scope>
    <source>
        <strain evidence="2">SpSt-769</strain>
    </source>
</reference>
<dbReference type="Pfam" id="PF01875">
    <property type="entry name" value="Memo"/>
    <property type="match status" value="1"/>
</dbReference>
<dbReference type="PANTHER" id="PTHR11060:SF0">
    <property type="entry name" value="PROTEIN MEMO1"/>
    <property type="match status" value="1"/>
</dbReference>
<comment type="caution">
    <text evidence="2">The sequence shown here is derived from an EMBL/GenBank/DDBJ whole genome shotgun (WGS) entry which is preliminary data.</text>
</comment>
<dbReference type="PANTHER" id="PTHR11060">
    <property type="entry name" value="PROTEIN MEMO1"/>
    <property type="match status" value="1"/>
</dbReference>
<dbReference type="NCBIfam" id="TIGR04336">
    <property type="entry name" value="AmmeMemoSam_B"/>
    <property type="match status" value="1"/>
</dbReference>
<evidence type="ECO:0000256" key="1">
    <source>
        <dbReference type="ARBA" id="ARBA00006315"/>
    </source>
</evidence>
<comment type="similarity">
    <text evidence="1">Belongs to the MEMO1 family.</text>
</comment>
<evidence type="ECO:0000313" key="2">
    <source>
        <dbReference type="EMBL" id="HGH61196.1"/>
    </source>
</evidence>
<proteinExistence type="inferred from homology"/>
<accession>A0A7C4EWY2</accession>
<name>A0A7C4EWY2_9BACT</name>
<dbReference type="EMBL" id="DTGT01000244">
    <property type="protein sequence ID" value="HGH61196.1"/>
    <property type="molecule type" value="Genomic_DNA"/>
</dbReference>
<organism evidence="2">
    <name type="scientific">Desulfomonile tiedjei</name>
    <dbReference type="NCBI Taxonomy" id="2358"/>
    <lineage>
        <taxon>Bacteria</taxon>
        <taxon>Pseudomonadati</taxon>
        <taxon>Thermodesulfobacteriota</taxon>
        <taxon>Desulfomonilia</taxon>
        <taxon>Desulfomonilales</taxon>
        <taxon>Desulfomonilaceae</taxon>
        <taxon>Desulfomonile</taxon>
    </lineage>
</organism>
<gene>
    <name evidence="2" type="primary">amrB</name>
    <name evidence="2" type="ORF">ENV54_07860</name>
</gene>
<dbReference type="Gene3D" id="3.40.830.10">
    <property type="entry name" value="LigB-like"/>
    <property type="match status" value="1"/>
</dbReference>
<dbReference type="CDD" id="cd07361">
    <property type="entry name" value="MEMO_like"/>
    <property type="match status" value="1"/>
</dbReference>
<protein>
    <submittedName>
        <fullName evidence="2">AmmeMemoRadiSam system protein B</fullName>
    </submittedName>
</protein>
<dbReference type="AlphaFoldDB" id="A0A7C4EWY2"/>
<dbReference type="InterPro" id="IPR002737">
    <property type="entry name" value="MEMO1_fam"/>
</dbReference>